<sequence>MIPICHKLFIKSRQFCLWAWRQEGTPAQRARGLAVGVFSGCFPFFGFQTFFGIFLASVFRGNHLLAAAGTWISNPFTYVPLYWFNYKVGEVFLGQGRDSQSLAQLTRDQLWDKGLILSSRILLGSSIVGLLLGIVVGFSFYALHKSLTR</sequence>
<keyword evidence="1" id="KW-0812">Transmembrane</keyword>
<dbReference type="PANTHER" id="PTHR40547:SF1">
    <property type="entry name" value="SLL0298 PROTEIN"/>
    <property type="match status" value="1"/>
</dbReference>
<evidence type="ECO:0000313" key="4">
    <source>
        <dbReference type="Proteomes" id="UP000000788"/>
    </source>
</evidence>
<dbReference type="KEGG" id="pmj:P9211_02081"/>
<feature type="transmembrane region" description="Helical" evidence="1">
    <location>
        <begin position="64"/>
        <end position="84"/>
    </location>
</feature>
<keyword evidence="1" id="KW-1133">Transmembrane helix</keyword>
<dbReference type="Proteomes" id="UP000000788">
    <property type="component" value="Chromosome"/>
</dbReference>
<organism evidence="3 4">
    <name type="scientific">Prochlorococcus marinus (strain MIT 9211)</name>
    <dbReference type="NCBI Taxonomy" id="93059"/>
    <lineage>
        <taxon>Bacteria</taxon>
        <taxon>Bacillati</taxon>
        <taxon>Cyanobacteriota</taxon>
        <taxon>Cyanophyceae</taxon>
        <taxon>Synechococcales</taxon>
        <taxon>Prochlorococcaceae</taxon>
        <taxon>Prochlorococcus</taxon>
    </lineage>
</organism>
<dbReference type="InterPro" id="IPR018639">
    <property type="entry name" value="DUF2062"/>
</dbReference>
<protein>
    <recommendedName>
        <fullName evidence="2">DUF2062 domain-containing protein</fullName>
    </recommendedName>
</protein>
<dbReference type="RefSeq" id="WP_012194764.1">
    <property type="nucleotide sequence ID" value="NC_009976.1"/>
</dbReference>
<evidence type="ECO:0000256" key="1">
    <source>
        <dbReference type="SAM" id="Phobius"/>
    </source>
</evidence>
<reference evidence="3 4" key="1">
    <citation type="journal article" date="2007" name="PLoS Genet.">
        <title>Patterns and implications of gene gain and loss in the evolution of Prochlorococcus.</title>
        <authorList>
            <person name="Kettler G.C."/>
            <person name="Martiny A.C."/>
            <person name="Huang K."/>
            <person name="Zucker J."/>
            <person name="Coleman M.L."/>
            <person name="Rodrigue S."/>
            <person name="Chen F."/>
            <person name="Lapidus A."/>
            <person name="Ferriera S."/>
            <person name="Johnson J."/>
            <person name="Steglich C."/>
            <person name="Church G.M."/>
            <person name="Richardson P."/>
            <person name="Chisholm S.W."/>
        </authorList>
    </citation>
    <scope>NUCLEOTIDE SEQUENCE [LARGE SCALE GENOMIC DNA]</scope>
    <source>
        <strain evidence="4">MIT 9211</strain>
    </source>
</reference>
<keyword evidence="4" id="KW-1185">Reference proteome</keyword>
<dbReference type="OrthoDB" id="9794343at2"/>
<dbReference type="STRING" id="93059.P9211_02081"/>
<dbReference type="EMBL" id="CP000878">
    <property type="protein sequence ID" value="ABX08139.1"/>
    <property type="molecule type" value="Genomic_DNA"/>
</dbReference>
<evidence type="ECO:0000259" key="2">
    <source>
        <dbReference type="Pfam" id="PF09835"/>
    </source>
</evidence>
<gene>
    <name evidence="3" type="ordered locus">P9211_02081</name>
</gene>
<evidence type="ECO:0000313" key="3">
    <source>
        <dbReference type="EMBL" id="ABX08139.1"/>
    </source>
</evidence>
<dbReference type="HOGENOM" id="CLU_102912_1_0_3"/>
<dbReference type="PANTHER" id="PTHR40547">
    <property type="entry name" value="SLL0298 PROTEIN"/>
    <property type="match status" value="1"/>
</dbReference>
<dbReference type="Pfam" id="PF09835">
    <property type="entry name" value="DUF2062"/>
    <property type="match status" value="1"/>
</dbReference>
<keyword evidence="1" id="KW-0472">Membrane</keyword>
<proteinExistence type="predicted"/>
<name>A9BDF3_PROM4</name>
<feature type="domain" description="DUF2062" evidence="2">
    <location>
        <begin position="13"/>
        <end position="145"/>
    </location>
</feature>
<feature type="transmembrane region" description="Helical" evidence="1">
    <location>
        <begin position="33"/>
        <end position="57"/>
    </location>
</feature>
<accession>A9BDF3</accession>
<dbReference type="eggNOG" id="COG3216">
    <property type="taxonomic scope" value="Bacteria"/>
</dbReference>
<dbReference type="AlphaFoldDB" id="A9BDF3"/>
<feature type="transmembrane region" description="Helical" evidence="1">
    <location>
        <begin position="121"/>
        <end position="143"/>
    </location>
</feature>